<dbReference type="GO" id="GO:0016829">
    <property type="term" value="F:lyase activity"/>
    <property type="evidence" value="ECO:0007669"/>
    <property type="project" value="UniProtKB-KW"/>
</dbReference>
<evidence type="ECO:0000313" key="6">
    <source>
        <dbReference type="Proteomes" id="UP000656319"/>
    </source>
</evidence>
<protein>
    <submittedName>
        <fullName evidence="5">L-malyl-CoA/beta-methylmalyl-CoA lyase</fullName>
        <ecNumber evidence="5">4.1.3.24</ecNumber>
    </submittedName>
</protein>
<dbReference type="InterPro" id="IPR011206">
    <property type="entry name" value="Citrate_lyase_beta/mcl1/mcl2"/>
</dbReference>
<organism evidence="5 6">
    <name type="scientific">Paraburkholderia hiiakae</name>
    <dbReference type="NCBI Taxonomy" id="1081782"/>
    <lineage>
        <taxon>Bacteria</taxon>
        <taxon>Pseudomonadati</taxon>
        <taxon>Pseudomonadota</taxon>
        <taxon>Betaproteobacteria</taxon>
        <taxon>Burkholderiales</taxon>
        <taxon>Burkholderiaceae</taxon>
        <taxon>Paraburkholderia</taxon>
    </lineage>
</organism>
<dbReference type="PANTHER" id="PTHR32308">
    <property type="entry name" value="LYASE BETA SUBUNIT, PUTATIVE (AFU_ORTHOLOGUE AFUA_4G13030)-RELATED"/>
    <property type="match status" value="1"/>
</dbReference>
<dbReference type="EC" id="4.1.3.24" evidence="5"/>
<comment type="caution">
    <text evidence="5">The sequence shown here is derived from an EMBL/GenBank/DDBJ whole genome shotgun (WGS) entry which is preliminary data.</text>
</comment>
<evidence type="ECO:0000256" key="1">
    <source>
        <dbReference type="ARBA" id="ARBA00001946"/>
    </source>
</evidence>
<dbReference type="PIRSF" id="PIRSF015582">
    <property type="entry name" value="Cit_lyase_B"/>
    <property type="match status" value="1"/>
</dbReference>
<accession>A0ABM8NTY4</accession>
<dbReference type="InterPro" id="IPR005000">
    <property type="entry name" value="Aldolase/citrate-lyase_domain"/>
</dbReference>
<dbReference type="PANTHER" id="PTHR32308:SF10">
    <property type="entry name" value="CITRATE LYASE SUBUNIT BETA"/>
    <property type="match status" value="1"/>
</dbReference>
<sequence length="298" mass="31489">MGTSRNTVLSTFTFHSIAMPIFPSDTHNEPRSWLFVPGDRPDRFAKALAAGADAVIVDLEDAVAPPDKTRARDDVATWLDAGGAGGSRNIFVRINGADTAWFADDVGAFAIRPDVCGIMLPKAADTSALAAIRARSRAGLRLVPLLESAAGFAAIQEVASAPGVERLVFGTVDFQVDTSIGGDGEELAYFRSLMTFASRVAGIGAPVDGVTTTIDDTDAIEAAARRARRFGFGGRLCIHPRQIAPTHRGFTPATEERVWAQRVIEAAEASSGSATVLDGKMIDAPVIQRARLVLAAAR</sequence>
<keyword evidence="6" id="KW-1185">Reference proteome</keyword>
<keyword evidence="3" id="KW-0460">Magnesium</keyword>
<gene>
    <name evidence="5" type="primary">mcl1_2</name>
    <name evidence="5" type="ORF">LMG27952_04023</name>
</gene>
<evidence type="ECO:0000313" key="5">
    <source>
        <dbReference type="EMBL" id="CAD6543331.1"/>
    </source>
</evidence>
<comment type="cofactor">
    <cofactor evidence="1">
        <name>Mg(2+)</name>
        <dbReference type="ChEBI" id="CHEBI:18420"/>
    </cofactor>
</comment>
<feature type="domain" description="HpcH/HpaI aldolase/citrate lyase" evidence="4">
    <location>
        <begin position="31"/>
        <end position="240"/>
    </location>
</feature>
<name>A0ABM8NTY4_9BURK</name>
<evidence type="ECO:0000259" key="4">
    <source>
        <dbReference type="Pfam" id="PF03328"/>
    </source>
</evidence>
<dbReference type="EMBL" id="CAJHCQ010000010">
    <property type="protein sequence ID" value="CAD6543331.1"/>
    <property type="molecule type" value="Genomic_DNA"/>
</dbReference>
<dbReference type="InterPro" id="IPR040442">
    <property type="entry name" value="Pyrv_kinase-like_dom_sf"/>
</dbReference>
<dbReference type="Gene3D" id="3.20.20.60">
    <property type="entry name" value="Phosphoenolpyruvate-binding domains"/>
    <property type="match status" value="1"/>
</dbReference>
<dbReference type="InterPro" id="IPR015813">
    <property type="entry name" value="Pyrv/PenolPyrv_kinase-like_dom"/>
</dbReference>
<evidence type="ECO:0000256" key="3">
    <source>
        <dbReference type="ARBA" id="ARBA00022842"/>
    </source>
</evidence>
<dbReference type="SUPFAM" id="SSF51621">
    <property type="entry name" value="Phosphoenolpyruvate/pyruvate domain"/>
    <property type="match status" value="1"/>
</dbReference>
<dbReference type="Pfam" id="PF03328">
    <property type="entry name" value="HpcH_HpaI"/>
    <property type="match status" value="1"/>
</dbReference>
<dbReference type="Proteomes" id="UP000656319">
    <property type="component" value="Unassembled WGS sequence"/>
</dbReference>
<keyword evidence="5" id="KW-0456">Lyase</keyword>
<evidence type="ECO:0000256" key="2">
    <source>
        <dbReference type="ARBA" id="ARBA00022723"/>
    </source>
</evidence>
<reference evidence="5 6" key="1">
    <citation type="submission" date="2020-10" db="EMBL/GenBank/DDBJ databases">
        <authorList>
            <person name="Peeters C."/>
        </authorList>
    </citation>
    <scope>NUCLEOTIDE SEQUENCE [LARGE SCALE GENOMIC DNA]</scope>
    <source>
        <strain evidence="5 6">LMG 27952</strain>
    </source>
</reference>
<keyword evidence="2" id="KW-0479">Metal-binding</keyword>
<proteinExistence type="predicted"/>